<sequence length="116" mass="13436">MTENRNILTGSIFKPVNTPQYPVIYKKPTFSQVMQHFRFSDYCFALGVPFVLTSSYYIATYRHSATTGVWASFAFPAIYLLTCERVNQRLMGYTDNEKECKKLNVPFTFTSNPYTL</sequence>
<dbReference type="FunCoup" id="A0A152A1F6">
    <property type="interactions" value="2"/>
</dbReference>
<keyword evidence="1" id="KW-1133">Transmembrane helix</keyword>
<dbReference type="AlphaFoldDB" id="A0A152A1F6"/>
<dbReference type="OMA" id="RENEAEC"/>
<dbReference type="InParanoid" id="A0A152A1F6"/>
<feature type="transmembrane region" description="Helical" evidence="1">
    <location>
        <begin position="65"/>
        <end position="82"/>
    </location>
</feature>
<feature type="transmembrane region" description="Helical" evidence="1">
    <location>
        <begin position="39"/>
        <end position="59"/>
    </location>
</feature>
<protein>
    <recommendedName>
        <fullName evidence="2">NADH-ubiquinone oxidoreductase 21kDa subunit N-terminal domain-containing protein</fullName>
    </recommendedName>
</protein>
<dbReference type="Proteomes" id="UP000076078">
    <property type="component" value="Unassembled WGS sequence"/>
</dbReference>
<comment type="caution">
    <text evidence="3">The sequence shown here is derived from an EMBL/GenBank/DDBJ whole genome shotgun (WGS) entry which is preliminary data.</text>
</comment>
<dbReference type="PANTHER" id="PTHR34062">
    <property type="entry name" value="OXIDOREDUCTASE 21 KDA SUBUNIT, PUTATIVE (AFU_ORTHOLOGUE AFUA_4G04750)-RELATED"/>
    <property type="match status" value="1"/>
</dbReference>
<organism evidence="3 4">
    <name type="scientific">Tieghemostelium lacteum</name>
    <name type="common">Slime mold</name>
    <name type="synonym">Dictyostelium lacteum</name>
    <dbReference type="NCBI Taxonomy" id="361077"/>
    <lineage>
        <taxon>Eukaryota</taxon>
        <taxon>Amoebozoa</taxon>
        <taxon>Evosea</taxon>
        <taxon>Eumycetozoa</taxon>
        <taxon>Dictyostelia</taxon>
        <taxon>Dictyosteliales</taxon>
        <taxon>Raperosteliaceae</taxon>
        <taxon>Tieghemostelium</taxon>
    </lineage>
</organism>
<gene>
    <name evidence="3" type="ORF">DLAC_03914</name>
</gene>
<dbReference type="Pfam" id="PF10785">
    <property type="entry name" value="NADH-u_ox-rdase"/>
    <property type="match status" value="1"/>
</dbReference>
<evidence type="ECO:0000313" key="4">
    <source>
        <dbReference type="Proteomes" id="UP000076078"/>
    </source>
</evidence>
<keyword evidence="4" id="KW-1185">Reference proteome</keyword>
<keyword evidence="1" id="KW-0472">Membrane</keyword>
<accession>A0A152A1F6</accession>
<dbReference type="InterPro" id="IPR019721">
    <property type="entry name" value="NADH-UbQ_OxRdtase_su21_N"/>
</dbReference>
<proteinExistence type="predicted"/>
<evidence type="ECO:0000313" key="3">
    <source>
        <dbReference type="EMBL" id="KYQ99946.1"/>
    </source>
</evidence>
<feature type="domain" description="NADH-ubiquinone oxidoreductase 21kDa subunit N-terminal" evidence="2">
    <location>
        <begin position="19"/>
        <end position="94"/>
    </location>
</feature>
<name>A0A152A1F6_TIELA</name>
<dbReference type="PANTHER" id="PTHR34062:SF1">
    <property type="entry name" value="NADH-UBIQUINONE OXIDOREDUCTASE 21KDA SUBUNIT N-TERMINAL DOMAIN-CONTAINING PROTEIN"/>
    <property type="match status" value="1"/>
</dbReference>
<dbReference type="EMBL" id="LODT01000020">
    <property type="protein sequence ID" value="KYQ99946.1"/>
    <property type="molecule type" value="Genomic_DNA"/>
</dbReference>
<evidence type="ECO:0000256" key="1">
    <source>
        <dbReference type="SAM" id="Phobius"/>
    </source>
</evidence>
<dbReference type="OrthoDB" id="19314at2759"/>
<evidence type="ECO:0000259" key="2">
    <source>
        <dbReference type="Pfam" id="PF10785"/>
    </source>
</evidence>
<keyword evidence="1" id="KW-0812">Transmembrane</keyword>
<dbReference type="InterPro" id="IPR053229">
    <property type="entry name" value="NADH-Q_oxidrdct_subunit"/>
</dbReference>
<reference evidence="3 4" key="1">
    <citation type="submission" date="2015-12" db="EMBL/GenBank/DDBJ databases">
        <title>Dictyostelia acquired genes for synthesis and detection of signals that induce cell-type specialization by lateral gene transfer from prokaryotes.</title>
        <authorList>
            <person name="Gloeckner G."/>
            <person name="Schaap P."/>
        </authorList>
    </citation>
    <scope>NUCLEOTIDE SEQUENCE [LARGE SCALE GENOMIC DNA]</scope>
    <source>
        <strain evidence="3 4">TK</strain>
    </source>
</reference>